<dbReference type="AlphaFoldDB" id="A0A7W7Z290"/>
<protein>
    <submittedName>
        <fullName evidence="5">Riboflavin biosynthesis pyrimidine reductase</fullName>
    </submittedName>
</protein>
<comment type="pathway">
    <text evidence="1">Cofactor biosynthesis; riboflavin biosynthesis.</text>
</comment>
<evidence type="ECO:0000259" key="4">
    <source>
        <dbReference type="Pfam" id="PF01872"/>
    </source>
</evidence>
<reference evidence="5 6" key="1">
    <citation type="submission" date="2020-08" db="EMBL/GenBank/DDBJ databases">
        <title>Genomic Encyclopedia of Type Strains, Phase IV (KMG-IV): sequencing the most valuable type-strain genomes for metagenomic binning, comparative biology and taxonomic classification.</title>
        <authorList>
            <person name="Goeker M."/>
        </authorList>
    </citation>
    <scope>NUCLEOTIDE SEQUENCE [LARGE SCALE GENOMIC DNA]</scope>
    <source>
        <strain evidence="5 6">DSM 12706</strain>
    </source>
</reference>
<dbReference type="InterPro" id="IPR050765">
    <property type="entry name" value="Riboflavin_Biosynth_HTPR"/>
</dbReference>
<dbReference type="Gene3D" id="3.40.430.10">
    <property type="entry name" value="Dihydrofolate Reductase, subunit A"/>
    <property type="match status" value="1"/>
</dbReference>
<dbReference type="InterPro" id="IPR024072">
    <property type="entry name" value="DHFR-like_dom_sf"/>
</dbReference>
<dbReference type="InterPro" id="IPR002734">
    <property type="entry name" value="RibDG_C"/>
</dbReference>
<evidence type="ECO:0000313" key="5">
    <source>
        <dbReference type="EMBL" id="MBB5046644.1"/>
    </source>
</evidence>
<feature type="domain" description="Bacterial bifunctional deaminase-reductase C-terminal" evidence="4">
    <location>
        <begin position="29"/>
        <end position="166"/>
    </location>
</feature>
<keyword evidence="6" id="KW-1185">Reference proteome</keyword>
<dbReference type="PANTHER" id="PTHR38011:SF7">
    <property type="entry name" value="2,5-DIAMINO-6-RIBOSYLAMINO-4(3H)-PYRIMIDINONE 5'-PHOSPHATE REDUCTASE"/>
    <property type="match status" value="1"/>
</dbReference>
<organism evidence="5 6">
    <name type="scientific">Rhodopseudomonas rhenobacensis</name>
    <dbReference type="NCBI Taxonomy" id="87461"/>
    <lineage>
        <taxon>Bacteria</taxon>
        <taxon>Pseudomonadati</taxon>
        <taxon>Pseudomonadota</taxon>
        <taxon>Alphaproteobacteria</taxon>
        <taxon>Hyphomicrobiales</taxon>
        <taxon>Nitrobacteraceae</taxon>
        <taxon>Rhodopseudomonas</taxon>
    </lineage>
</organism>
<evidence type="ECO:0000256" key="3">
    <source>
        <dbReference type="ARBA" id="ARBA00023002"/>
    </source>
</evidence>
<dbReference type="Proteomes" id="UP000542353">
    <property type="component" value="Unassembled WGS sequence"/>
</dbReference>
<dbReference type="SUPFAM" id="SSF53597">
    <property type="entry name" value="Dihydrofolate reductase-like"/>
    <property type="match status" value="1"/>
</dbReference>
<dbReference type="GO" id="GO:0009231">
    <property type="term" value="P:riboflavin biosynthetic process"/>
    <property type="evidence" value="ECO:0007669"/>
    <property type="project" value="InterPro"/>
</dbReference>
<sequence>MAEMAKGVPHAPAVNGEIERPLYLAPHGHAPYAIALDASGKLHFDRADIDGDHIVVLLGRDVSDSHLAELKADGISYIVSQSTQVELPAMLDVLRGELGIRRLLLEGGGGINGSFFAAGLVDELSVIVAPALDGRSGGKSIVDSGEVGLAGKVELSLTSCDKLEHGAIHLLYAVKPNQPKC</sequence>
<keyword evidence="3" id="KW-0560">Oxidoreductase</keyword>
<dbReference type="Pfam" id="PF01872">
    <property type="entry name" value="RibD_C"/>
    <property type="match status" value="1"/>
</dbReference>
<evidence type="ECO:0000313" key="6">
    <source>
        <dbReference type="Proteomes" id="UP000542353"/>
    </source>
</evidence>
<evidence type="ECO:0000256" key="1">
    <source>
        <dbReference type="ARBA" id="ARBA00005104"/>
    </source>
</evidence>
<proteinExistence type="predicted"/>
<evidence type="ECO:0000256" key="2">
    <source>
        <dbReference type="ARBA" id="ARBA00022857"/>
    </source>
</evidence>
<keyword evidence="2" id="KW-0521">NADP</keyword>
<accession>A0A7W7Z290</accession>
<dbReference type="GO" id="GO:0008703">
    <property type="term" value="F:5-amino-6-(5-phosphoribosylamino)uracil reductase activity"/>
    <property type="evidence" value="ECO:0007669"/>
    <property type="project" value="InterPro"/>
</dbReference>
<dbReference type="EMBL" id="JACHIH010000005">
    <property type="protein sequence ID" value="MBB5046644.1"/>
    <property type="molecule type" value="Genomic_DNA"/>
</dbReference>
<gene>
    <name evidence="5" type="ORF">HNR60_001392</name>
</gene>
<comment type="caution">
    <text evidence="5">The sequence shown here is derived from an EMBL/GenBank/DDBJ whole genome shotgun (WGS) entry which is preliminary data.</text>
</comment>
<dbReference type="PANTHER" id="PTHR38011">
    <property type="entry name" value="DIHYDROFOLATE REDUCTASE FAMILY PROTEIN (AFU_ORTHOLOGUE AFUA_8G06820)"/>
    <property type="match status" value="1"/>
</dbReference>
<name>A0A7W7Z290_9BRAD</name>